<dbReference type="Proteomes" id="UP000094714">
    <property type="component" value="Chromosome"/>
</dbReference>
<evidence type="ECO:0000256" key="4">
    <source>
        <dbReference type="ARBA" id="ARBA00022833"/>
    </source>
</evidence>
<evidence type="ECO:0000256" key="5">
    <source>
        <dbReference type="ARBA" id="ARBA00023002"/>
    </source>
</evidence>
<dbReference type="PATRIC" id="fig|1613.112.peg.1911"/>
<keyword evidence="6" id="KW-0520">NAD</keyword>
<comment type="similarity">
    <text evidence="2 7">Belongs to the zinc-containing alcohol dehydrogenase family.</text>
</comment>
<dbReference type="Gene3D" id="3.40.50.720">
    <property type="entry name" value="NAD(P)-binding Rossmann-like Domain"/>
    <property type="match status" value="1"/>
</dbReference>
<dbReference type="EMBL" id="CP017151">
    <property type="protein sequence ID" value="AOR75269.1"/>
    <property type="molecule type" value="Genomic_DNA"/>
</dbReference>
<dbReference type="GO" id="GO:0008270">
    <property type="term" value="F:zinc ion binding"/>
    <property type="evidence" value="ECO:0007669"/>
    <property type="project" value="InterPro"/>
</dbReference>
<keyword evidence="3 7" id="KW-0479">Metal-binding</keyword>
<sequence>MKMKAAVWHGAKDIRVEDVDLKPTKDNEVVVKVAWTGICGSDLHEYQEGPIFIPVGHKDKLTGGEAPVTLGHEFCGVIEKVGKDVTKFKVGDHVSVNPTVTHGKVPDNVDVYDGYSFIGLACDGGLAPLVNIPEENLYLLPKDFPLRIAATIEPTAVAVQAIKEGGLKFGENVAIFGAGPIGVLVAAAAKAAGASKIIVSDLSEVRLKKALEMGATDVIKSDQEDAVKKIKELVPGGVDVSFEVAGVKPTFDQAIEATKARGTMVIVAIYGHPIEFNPMQLTNTGVKITSTIAYSRETFQQTVDLVTKGSLVVEPVITKEITIDQVVSDGFEALINDKAQAKILINVDGEDD</sequence>
<dbReference type="SUPFAM" id="SSF50129">
    <property type="entry name" value="GroES-like"/>
    <property type="match status" value="1"/>
</dbReference>
<organism evidence="9 10">
    <name type="scientific">Limosilactobacillus fermentum</name>
    <name type="common">Lactobacillus fermentum</name>
    <dbReference type="NCBI Taxonomy" id="1613"/>
    <lineage>
        <taxon>Bacteria</taxon>
        <taxon>Bacillati</taxon>
        <taxon>Bacillota</taxon>
        <taxon>Bacilli</taxon>
        <taxon>Lactobacillales</taxon>
        <taxon>Lactobacillaceae</taxon>
        <taxon>Limosilactobacillus</taxon>
    </lineage>
</organism>
<dbReference type="Pfam" id="PF08240">
    <property type="entry name" value="ADH_N"/>
    <property type="match status" value="1"/>
</dbReference>
<protein>
    <submittedName>
        <fullName evidence="9">Threonine dehydrogenase related Zn-dependent dehydrogenase</fullName>
    </submittedName>
</protein>
<dbReference type="InterPro" id="IPR002328">
    <property type="entry name" value="ADH_Zn_CS"/>
</dbReference>
<comment type="cofactor">
    <cofactor evidence="1 7">
        <name>Zn(2+)</name>
        <dbReference type="ChEBI" id="CHEBI:29105"/>
    </cofactor>
</comment>
<dbReference type="InterPro" id="IPR011032">
    <property type="entry name" value="GroES-like_sf"/>
</dbReference>
<keyword evidence="5" id="KW-0560">Oxidoreductase</keyword>
<dbReference type="InterPro" id="IPR036291">
    <property type="entry name" value="NAD(P)-bd_dom_sf"/>
</dbReference>
<dbReference type="Gene3D" id="3.90.180.10">
    <property type="entry name" value="Medium-chain alcohol dehydrogenases, catalytic domain"/>
    <property type="match status" value="1"/>
</dbReference>
<evidence type="ECO:0000256" key="3">
    <source>
        <dbReference type="ARBA" id="ARBA00022723"/>
    </source>
</evidence>
<dbReference type="InterPro" id="IPR013154">
    <property type="entry name" value="ADH-like_N"/>
</dbReference>
<dbReference type="GO" id="GO:0016491">
    <property type="term" value="F:oxidoreductase activity"/>
    <property type="evidence" value="ECO:0007669"/>
    <property type="project" value="UniProtKB-KW"/>
</dbReference>
<evidence type="ECO:0000259" key="8">
    <source>
        <dbReference type="SMART" id="SM00829"/>
    </source>
</evidence>
<dbReference type="CDD" id="cd08233">
    <property type="entry name" value="butanediol_DH_like"/>
    <property type="match status" value="1"/>
</dbReference>
<evidence type="ECO:0000256" key="1">
    <source>
        <dbReference type="ARBA" id="ARBA00001947"/>
    </source>
</evidence>
<dbReference type="InterPro" id="IPR020843">
    <property type="entry name" value="ER"/>
</dbReference>
<dbReference type="AlphaFoldDB" id="A0A1D7ZZK8"/>
<evidence type="ECO:0000313" key="9">
    <source>
        <dbReference type="EMBL" id="AOR75269.1"/>
    </source>
</evidence>
<dbReference type="FunFam" id="3.40.50.720:FF:000068">
    <property type="entry name" value="Sorbitol dehydrogenase"/>
    <property type="match status" value="1"/>
</dbReference>
<dbReference type="SMART" id="SM00829">
    <property type="entry name" value="PKS_ER"/>
    <property type="match status" value="1"/>
</dbReference>
<reference evidence="9 10" key="1">
    <citation type="submission" date="2016-09" db="EMBL/GenBank/DDBJ databases">
        <title>Genome Sequence of the Lactobacillus fermentum strain NCC2970 (CNCM I-5068).</title>
        <authorList>
            <person name="Barretto C."/>
            <person name="Ngom-Bru C."/>
            <person name="Genevaz A."/>
            <person name="Fournier C."/>
            <person name="Moine D."/>
            <person name="Kassam M."/>
            <person name="Iltis A."/>
            <person name="Sagory-Zalkind P."/>
            <person name="Faucherand G."/>
            <person name="Descombes P."/>
            <person name="Duboux S."/>
        </authorList>
    </citation>
    <scope>NUCLEOTIDE SEQUENCE [LARGE SCALE GENOMIC DNA]</scope>
    <source>
        <strain evidence="9 10">NCC2970</strain>
    </source>
</reference>
<dbReference type="InterPro" id="IPR013149">
    <property type="entry name" value="ADH-like_C"/>
</dbReference>
<name>A0A1D7ZZK8_LIMFE</name>
<dbReference type="PROSITE" id="PS00059">
    <property type="entry name" value="ADH_ZINC"/>
    <property type="match status" value="1"/>
</dbReference>
<evidence type="ECO:0000256" key="7">
    <source>
        <dbReference type="RuleBase" id="RU361277"/>
    </source>
</evidence>
<evidence type="ECO:0000313" key="10">
    <source>
        <dbReference type="Proteomes" id="UP000094714"/>
    </source>
</evidence>
<evidence type="ECO:0000256" key="2">
    <source>
        <dbReference type="ARBA" id="ARBA00008072"/>
    </source>
</evidence>
<evidence type="ECO:0000256" key="6">
    <source>
        <dbReference type="ARBA" id="ARBA00023027"/>
    </source>
</evidence>
<proteinExistence type="inferred from homology"/>
<keyword evidence="4 7" id="KW-0862">Zinc</keyword>
<dbReference type="PANTHER" id="PTHR43161:SF26">
    <property type="entry name" value="GALACTITOL 1-PHOSPHATE 5-DEHYDROGENASE"/>
    <property type="match status" value="1"/>
</dbReference>
<dbReference type="SUPFAM" id="SSF51735">
    <property type="entry name" value="NAD(P)-binding Rossmann-fold domains"/>
    <property type="match status" value="1"/>
</dbReference>
<dbReference type="Pfam" id="PF00107">
    <property type="entry name" value="ADH_zinc_N"/>
    <property type="match status" value="1"/>
</dbReference>
<dbReference type="PANTHER" id="PTHR43161">
    <property type="entry name" value="SORBITOL DEHYDROGENASE"/>
    <property type="match status" value="1"/>
</dbReference>
<accession>A0A1D7ZZK8</accession>
<gene>
    <name evidence="9" type="ORF">LACFE_CDS1826</name>
</gene>
<feature type="domain" description="Enoyl reductase (ER)" evidence="8">
    <location>
        <begin position="10"/>
        <end position="345"/>
    </location>
</feature>